<gene>
    <name evidence="3" type="ORF">AWB79_02310</name>
</gene>
<feature type="transmembrane region" description="Helical" evidence="2">
    <location>
        <begin position="344"/>
        <end position="368"/>
    </location>
</feature>
<proteinExistence type="predicted"/>
<keyword evidence="2" id="KW-0472">Membrane</keyword>
<keyword evidence="4" id="KW-1185">Reference proteome</keyword>
<dbReference type="Proteomes" id="UP000054851">
    <property type="component" value="Unassembled WGS sequence"/>
</dbReference>
<comment type="caution">
    <text evidence="3">The sequence shown here is derived from an EMBL/GenBank/DDBJ whole genome shotgun (WGS) entry which is preliminary data.</text>
</comment>
<reference evidence="3" key="1">
    <citation type="submission" date="2016-01" db="EMBL/GenBank/DDBJ databases">
        <authorList>
            <person name="Peeters C."/>
        </authorList>
    </citation>
    <scope>NUCLEOTIDE SEQUENCE</scope>
    <source>
        <strain evidence="3">LMG 29322</strain>
    </source>
</reference>
<evidence type="ECO:0000256" key="1">
    <source>
        <dbReference type="SAM" id="Coils"/>
    </source>
</evidence>
<dbReference type="RefSeq" id="WP_061167537.1">
    <property type="nucleotide sequence ID" value="NZ_FCOA02000005.1"/>
</dbReference>
<dbReference type="STRING" id="1777140.AWB79_02310"/>
<dbReference type="GO" id="GO:0005886">
    <property type="term" value="C:plasma membrane"/>
    <property type="evidence" value="ECO:0007669"/>
    <property type="project" value="TreeGrafter"/>
</dbReference>
<dbReference type="AlphaFoldDB" id="A0A158AF76"/>
<keyword evidence="2" id="KW-1133">Transmembrane helix</keyword>
<protein>
    <submittedName>
        <fullName evidence="3">Lipopolysaccharide biosynthesis protein</fullName>
    </submittedName>
</protein>
<keyword evidence="2" id="KW-0812">Transmembrane</keyword>
<sequence>MIIKAIKGNRLFWGIVIVPMLLAIVYFGVVAKDRYVSTSEVVVQKVSSDGAASSASQIPGLAVLMGGGGLADGTAAETLYVREFITSQDMLDVLEEKLHWSRHYANHVADPWYHLSPGASKEELLKYFQKMVSAQFNETTGLLTVQVEAFDSDFAKKTLATVISESDRFVNDISHRLASEQVNFAEGELDRARRNYEERQDALLHFQGEHNVLDARQSAMAKNDVITGLQAELIKQNTSLRAMHAMLSDDSPQVRQQKIQIAALQQQIDAEEKKLVATNANNRMNVVASRYETLQLNAGIAQETYKASVASLQSARIDATRKLRSLVVVINPNMPDEALFPRRVYSLFTTLVILLLIFGVVHFVIATINDHKD</sequence>
<dbReference type="PANTHER" id="PTHR32309">
    <property type="entry name" value="TYROSINE-PROTEIN KINASE"/>
    <property type="match status" value="1"/>
</dbReference>
<evidence type="ECO:0000256" key="2">
    <source>
        <dbReference type="SAM" id="Phobius"/>
    </source>
</evidence>
<name>A0A158AF76_9BURK</name>
<feature type="coiled-coil region" evidence="1">
    <location>
        <begin position="175"/>
        <end position="202"/>
    </location>
</feature>
<accession>A0A158AF76</accession>
<evidence type="ECO:0000313" key="4">
    <source>
        <dbReference type="Proteomes" id="UP000054851"/>
    </source>
</evidence>
<organism evidence="3 4">
    <name type="scientific">Caballeronia hypogeia</name>
    <dbReference type="NCBI Taxonomy" id="1777140"/>
    <lineage>
        <taxon>Bacteria</taxon>
        <taxon>Pseudomonadati</taxon>
        <taxon>Pseudomonadota</taxon>
        <taxon>Betaproteobacteria</taxon>
        <taxon>Burkholderiales</taxon>
        <taxon>Burkholderiaceae</taxon>
        <taxon>Caballeronia</taxon>
    </lineage>
</organism>
<dbReference type="GO" id="GO:0004713">
    <property type="term" value="F:protein tyrosine kinase activity"/>
    <property type="evidence" value="ECO:0007669"/>
    <property type="project" value="TreeGrafter"/>
</dbReference>
<dbReference type="OrthoDB" id="9075862at2"/>
<dbReference type="PANTHER" id="PTHR32309:SF13">
    <property type="entry name" value="FERRIC ENTEROBACTIN TRANSPORT PROTEIN FEPE"/>
    <property type="match status" value="1"/>
</dbReference>
<keyword evidence="1" id="KW-0175">Coiled coil</keyword>
<feature type="transmembrane region" description="Helical" evidence="2">
    <location>
        <begin position="12"/>
        <end position="31"/>
    </location>
</feature>
<evidence type="ECO:0000313" key="3">
    <source>
        <dbReference type="EMBL" id="SAK56502.1"/>
    </source>
</evidence>
<dbReference type="InterPro" id="IPR050445">
    <property type="entry name" value="Bact_polysacc_biosynth/exp"/>
</dbReference>
<dbReference type="EMBL" id="FCOA02000005">
    <property type="protein sequence ID" value="SAK56502.1"/>
    <property type="molecule type" value="Genomic_DNA"/>
</dbReference>
<feature type="coiled-coil region" evidence="1">
    <location>
        <begin position="254"/>
        <end position="281"/>
    </location>
</feature>